<feature type="signal peptide" evidence="3">
    <location>
        <begin position="1"/>
        <end position="20"/>
    </location>
</feature>
<dbReference type="SUPFAM" id="SSF48097">
    <property type="entry name" value="Regulator of G-protein signaling, RGS"/>
    <property type="match status" value="1"/>
</dbReference>
<feature type="transmembrane region" description="Helical" evidence="2">
    <location>
        <begin position="209"/>
        <end position="233"/>
    </location>
</feature>
<keyword evidence="2" id="KW-1133">Transmembrane helix</keyword>
<evidence type="ECO:0000256" key="2">
    <source>
        <dbReference type="SAM" id="Phobius"/>
    </source>
</evidence>
<feature type="transmembrane region" description="Helical" evidence="2">
    <location>
        <begin position="184"/>
        <end position="203"/>
    </location>
</feature>
<keyword evidence="5" id="KW-1185">Reference proteome</keyword>
<dbReference type="Gene3D" id="1.10.167.10">
    <property type="entry name" value="Regulator of G-protein Signalling 4, domain 2"/>
    <property type="match status" value="1"/>
</dbReference>
<name>A0A1R1YSV9_9FUNG</name>
<dbReference type="AlphaFoldDB" id="A0A1R1YSV9"/>
<evidence type="ECO:0000256" key="1">
    <source>
        <dbReference type="SAM" id="MobiDB-lite"/>
    </source>
</evidence>
<keyword evidence="3" id="KW-0732">Signal</keyword>
<feature type="compositionally biased region" description="Low complexity" evidence="1">
    <location>
        <begin position="82"/>
        <end position="99"/>
    </location>
</feature>
<feature type="transmembrane region" description="Helical" evidence="2">
    <location>
        <begin position="398"/>
        <end position="417"/>
    </location>
</feature>
<evidence type="ECO:0008006" key="6">
    <source>
        <dbReference type="Google" id="ProtNLM"/>
    </source>
</evidence>
<keyword evidence="2" id="KW-0472">Membrane</keyword>
<dbReference type="InterPro" id="IPR036305">
    <property type="entry name" value="RGS_sf"/>
</dbReference>
<feature type="region of interest" description="Disordered" evidence="1">
    <location>
        <begin position="72"/>
        <end position="130"/>
    </location>
</feature>
<feature type="transmembrane region" description="Helical" evidence="2">
    <location>
        <begin position="325"/>
        <end position="349"/>
    </location>
</feature>
<feature type="transmembrane region" description="Helical" evidence="2">
    <location>
        <begin position="150"/>
        <end position="172"/>
    </location>
</feature>
<dbReference type="EMBL" id="LSSM01000118">
    <property type="protein sequence ID" value="OMJ29973.1"/>
    <property type="molecule type" value="Genomic_DNA"/>
</dbReference>
<reference evidence="5" key="1">
    <citation type="submission" date="2017-01" db="EMBL/GenBank/DDBJ databases">
        <authorList>
            <person name="Wang Y."/>
            <person name="White M."/>
            <person name="Kvist S."/>
            <person name="Moncalvo J.-M."/>
        </authorList>
    </citation>
    <scope>NUCLEOTIDE SEQUENCE [LARGE SCALE GENOMIC DNA]</scope>
    <source>
        <strain evidence="5">ID-206-W2</strain>
    </source>
</reference>
<gene>
    <name evidence="4" type="ORF">AYI69_g496</name>
</gene>
<evidence type="ECO:0000256" key="3">
    <source>
        <dbReference type="SAM" id="SignalP"/>
    </source>
</evidence>
<protein>
    <recommendedName>
        <fullName evidence="6">RGS domain-containing protein</fullName>
    </recommendedName>
</protein>
<comment type="caution">
    <text evidence="4">The sequence shown here is derived from an EMBL/GenBank/DDBJ whole genome shotgun (WGS) entry which is preliminary data.</text>
</comment>
<dbReference type="OrthoDB" id="196547at2759"/>
<dbReference type="InterPro" id="IPR044926">
    <property type="entry name" value="RGS_subdomain_2"/>
</dbReference>
<evidence type="ECO:0000313" key="4">
    <source>
        <dbReference type="EMBL" id="OMJ29973.1"/>
    </source>
</evidence>
<keyword evidence="2" id="KW-0812">Transmembrane</keyword>
<organism evidence="4 5">
    <name type="scientific">Smittium culicis</name>
    <dbReference type="NCBI Taxonomy" id="133412"/>
    <lineage>
        <taxon>Eukaryota</taxon>
        <taxon>Fungi</taxon>
        <taxon>Fungi incertae sedis</taxon>
        <taxon>Zoopagomycota</taxon>
        <taxon>Kickxellomycotina</taxon>
        <taxon>Harpellomycetes</taxon>
        <taxon>Harpellales</taxon>
        <taxon>Legeriomycetaceae</taxon>
        <taxon>Smittium</taxon>
    </lineage>
</organism>
<evidence type="ECO:0000313" key="5">
    <source>
        <dbReference type="Proteomes" id="UP000187429"/>
    </source>
</evidence>
<proteinExistence type="predicted"/>
<feature type="compositionally biased region" description="Polar residues" evidence="1">
    <location>
        <begin position="100"/>
        <end position="125"/>
    </location>
</feature>
<feature type="transmembrane region" description="Helical" evidence="2">
    <location>
        <begin position="429"/>
        <end position="452"/>
    </location>
</feature>
<accession>A0A1R1YSV9</accession>
<feature type="chain" id="PRO_5013045581" description="RGS domain-containing protein" evidence="3">
    <location>
        <begin position="21"/>
        <end position="749"/>
    </location>
</feature>
<sequence length="749" mass="84394">MKSKYFHALPSILFLTFISGSILNRPTRLELNKNNSSNINSVISNSQAGDVVKVTPRYVEIQGRIVVVSNDTEVDSQAPDNSSSDPATRTTSTTFSTSSAPDITIQSTSDPSNQDNGNSTTPESSSHAKHDTTAKLDQIYQKIKVAKKSFWLTFIAVWSIITTVSTILYLKLTAHTQESRFKSRTVCVIAIISGYIFSMHAMATEAFNPYYPCVLRIFIGYPTLFVFCISLNVRAVLYTCQVRLIVLKNEISSLLTNDDRDNNRSLVFENSQSRSSFTKLNSFSRFFRLITNRKYSNNPQDRLAEVQYRISANNAVLDLLRDRNYLILVFAALVVGFSIAIYFSTYSLYHFSPVSYGCPSKITTPLVPLYAVVFFCISLVPPIYFLSTGMTDAYGIQAELFVTMVSSILLVIGLVVYNEFISVFKVIYASGYVIVLPLFFIQHYMLIILPLIKIYRLRPHRTHERSSNGNGRVTTTPGYALAISTKKEQFESILAYPAGFVRLSKAAAETFCPENVNFLRDYQVLKFKVCSLITSDSMENENLNGEKGFFSSGISRDYQPTKQAMIESDKSSVGPDTDNFSSSKIVSKKSILMDINAFSQYSPKNSMNSSNRLKDASLYDEVAQDEIDFEQLLSGEIMPPLPVTIADSIYRMGLMLDLQLLNNSEGKKDRNLPKHTQIPYKLVSEFYKFYLKYIQKDALLAVNITTKAMAPIENSIRKQKYTLGMFDDALEEVLNNLYTNTYPIMLKTL</sequence>
<dbReference type="Proteomes" id="UP000187429">
    <property type="component" value="Unassembled WGS sequence"/>
</dbReference>
<feature type="transmembrane region" description="Helical" evidence="2">
    <location>
        <begin position="369"/>
        <end position="386"/>
    </location>
</feature>